<comment type="subunit">
    <text evidence="12">F-type ATPases have 2 components, F(1) - the catalytic core - and F(0) - the membrane proton channel. F(1) has five subunits: alpha(3), beta(3), gamma(1), delta(1), epsilon(1). F(0) has four main subunits: a(1), b(1), b'(1) and c(10-14). The alpha and beta chains form an alternating ring which encloses part of the gamma chain. F(1) is attached to F(0) by a central stalk formed by the gamma and epsilon chains, while a peripheral stalk is formed by the delta, b and b' chains.</text>
</comment>
<evidence type="ECO:0000313" key="15">
    <source>
        <dbReference type="Proteomes" id="UP000500857"/>
    </source>
</evidence>
<dbReference type="HAMAP" id="MF_01398">
    <property type="entry name" value="ATP_synth_b_bprime"/>
    <property type="match status" value="1"/>
</dbReference>
<dbReference type="EMBL" id="CP051167">
    <property type="protein sequence ID" value="QIZ72807.1"/>
    <property type="molecule type" value="Genomic_DNA"/>
</dbReference>
<comment type="similarity">
    <text evidence="1 12">Belongs to the ATPase B chain family.</text>
</comment>
<dbReference type="InterPro" id="IPR050059">
    <property type="entry name" value="ATP_synthase_B_chain"/>
</dbReference>
<dbReference type="CDD" id="cd06503">
    <property type="entry name" value="ATP-synt_Fo_b"/>
    <property type="match status" value="1"/>
</dbReference>
<organism evidence="14 15">
    <name type="scientific">Oxynema aestuarii AP17</name>
    <dbReference type="NCBI Taxonomy" id="2064643"/>
    <lineage>
        <taxon>Bacteria</taxon>
        <taxon>Bacillati</taxon>
        <taxon>Cyanobacteriota</taxon>
        <taxon>Cyanophyceae</taxon>
        <taxon>Oscillatoriophycideae</taxon>
        <taxon>Oscillatoriales</taxon>
        <taxon>Oscillatoriaceae</taxon>
        <taxon>Oxynema</taxon>
        <taxon>Oxynema aestuarii</taxon>
    </lineage>
</organism>
<dbReference type="PANTHER" id="PTHR33445:SF2">
    <property type="entry name" value="ATP SYNTHASE SUBUNIT B', CHLOROPLASTIC"/>
    <property type="match status" value="1"/>
</dbReference>
<dbReference type="InterPro" id="IPR017707">
    <property type="entry name" value="Alt_ATP_synth_F0_bsu"/>
</dbReference>
<dbReference type="GO" id="GO:0012505">
    <property type="term" value="C:endomembrane system"/>
    <property type="evidence" value="ECO:0007669"/>
    <property type="project" value="UniProtKB-SubCell"/>
</dbReference>
<evidence type="ECO:0000256" key="10">
    <source>
        <dbReference type="ARBA" id="ARBA00025198"/>
    </source>
</evidence>
<evidence type="ECO:0000256" key="5">
    <source>
        <dbReference type="ARBA" id="ARBA00022781"/>
    </source>
</evidence>
<protein>
    <recommendedName>
        <fullName evidence="12">ATP synthase subunit b</fullName>
    </recommendedName>
    <alternativeName>
        <fullName evidence="12">ATP synthase F(0) sector subunit b</fullName>
    </alternativeName>
    <alternativeName>
        <fullName evidence="12">ATPase subunit I</fullName>
    </alternativeName>
    <alternativeName>
        <fullName evidence="12">F-type ATPase subunit b</fullName>
        <shortName evidence="12">F-ATPase subunit b</shortName>
    </alternativeName>
</protein>
<keyword evidence="9 12" id="KW-0066">ATP synthesis</keyword>
<dbReference type="Pfam" id="PF00430">
    <property type="entry name" value="ATP-synt_B"/>
    <property type="match status" value="1"/>
</dbReference>
<reference evidence="14 15" key="1">
    <citation type="submission" date="2020-04" db="EMBL/GenBank/DDBJ databases">
        <authorList>
            <person name="Basu S."/>
            <person name="Maruthanayagam V."/>
            <person name="Chakraborty S."/>
            <person name="Pramanik A."/>
            <person name="Mukherjee J."/>
            <person name="Brink B."/>
        </authorList>
    </citation>
    <scope>NUCLEOTIDE SEQUENCE [LARGE SCALE GENOMIC DNA]</scope>
    <source>
        <strain evidence="14 15">AP17</strain>
    </source>
</reference>
<comment type="subcellular location">
    <subcellularLocation>
        <location evidence="12">Cellular thylakoid membrane</location>
        <topology evidence="12">Single-pass membrane protein</topology>
    </subcellularLocation>
    <subcellularLocation>
        <location evidence="11">Endomembrane system</location>
        <topology evidence="11">Single-pass membrane protein</topology>
    </subcellularLocation>
</comment>
<evidence type="ECO:0000256" key="8">
    <source>
        <dbReference type="ARBA" id="ARBA00023136"/>
    </source>
</evidence>
<keyword evidence="2 12" id="KW-0813">Transport</keyword>
<dbReference type="InterPro" id="IPR002146">
    <property type="entry name" value="ATP_synth_b/b'su_bac/chlpt"/>
</dbReference>
<keyword evidence="5 12" id="KW-0375">Hydrogen ion transport</keyword>
<dbReference type="AlphaFoldDB" id="A0A6H1U360"/>
<evidence type="ECO:0000313" key="14">
    <source>
        <dbReference type="EMBL" id="QIZ72807.1"/>
    </source>
</evidence>
<comment type="function">
    <text evidence="10 12">F(1)F(0) ATP synthase produces ATP from ADP in the presence of a proton or sodium gradient. F-type ATPases consist of two structural domains, F(1) containing the extramembraneous catalytic core and F(0) containing the membrane proton channel, linked together by a central stalk and a peripheral stalk. During catalysis, ATP synthesis in the catalytic domain of F(1) is coupled via a rotary mechanism of the central stalk subunits to proton translocation.</text>
</comment>
<evidence type="ECO:0000256" key="12">
    <source>
        <dbReference type="HAMAP-Rule" id="MF_01398"/>
    </source>
</evidence>
<evidence type="ECO:0000256" key="2">
    <source>
        <dbReference type="ARBA" id="ARBA00022448"/>
    </source>
</evidence>
<keyword evidence="12" id="KW-0793">Thylakoid</keyword>
<evidence type="ECO:0000256" key="1">
    <source>
        <dbReference type="ARBA" id="ARBA00005513"/>
    </source>
</evidence>
<keyword evidence="8 12" id="KW-0472">Membrane</keyword>
<keyword evidence="7 12" id="KW-0406">Ion transport</keyword>
<keyword evidence="3 12" id="KW-0138">CF(0)</keyword>
<proteinExistence type="inferred from homology"/>
<dbReference type="GO" id="GO:0046933">
    <property type="term" value="F:proton-transporting ATP synthase activity, rotational mechanism"/>
    <property type="evidence" value="ECO:0007669"/>
    <property type="project" value="UniProtKB-UniRule"/>
</dbReference>
<keyword evidence="4 12" id="KW-0812">Transmembrane</keyword>
<evidence type="ECO:0000256" key="4">
    <source>
        <dbReference type="ARBA" id="ARBA00022692"/>
    </source>
</evidence>
<keyword evidence="6 12" id="KW-1133">Transmembrane helix</keyword>
<feature type="coiled-coil region" evidence="13">
    <location>
        <begin position="52"/>
        <end position="101"/>
    </location>
</feature>
<keyword evidence="13" id="KW-0175">Coiled coil</keyword>
<name>A0A6H1U360_9CYAN</name>
<evidence type="ECO:0000256" key="3">
    <source>
        <dbReference type="ARBA" id="ARBA00022547"/>
    </source>
</evidence>
<dbReference type="RefSeq" id="WP_168570954.1">
    <property type="nucleotide sequence ID" value="NZ_CP051167.1"/>
</dbReference>
<evidence type="ECO:0000256" key="11">
    <source>
        <dbReference type="ARBA" id="ARBA00037847"/>
    </source>
</evidence>
<keyword evidence="15" id="KW-1185">Reference proteome</keyword>
<dbReference type="GO" id="GO:0031676">
    <property type="term" value="C:plasma membrane-derived thylakoid membrane"/>
    <property type="evidence" value="ECO:0007669"/>
    <property type="project" value="UniProtKB-SubCell"/>
</dbReference>
<feature type="transmembrane region" description="Helical" evidence="12">
    <location>
        <begin position="6"/>
        <end position="27"/>
    </location>
</feature>
<gene>
    <name evidence="12" type="primary">atpF</name>
    <name evidence="14" type="ORF">HCG48_21225</name>
</gene>
<sequence length="411" mass="48502">MLIDWFTVIAQLINFLILVYLLQRFLYKPIVKTIADRDRQIEQQWNEAHRSREVADREAKSYRQQQEQLEQQRDRWLAEAREEAEKRRKSLVEEARSQVDRMRAQWHSKLRRDRHYFVENLQNQLVEETDSLTRRVLRDLADVDLEERAIAQLIDRLHHLSDRDREQIREALNSSDAPILIRTRFALSPETHEEFLNVMGRELKIDGLDVNFKTSDRVIGGITLNIGGYQIAWTIESYLQGVRDRVSEAIDRVTVPLDREESDRVESEENREKALQVELVRQSYTIARRVLKDFADEELQNRAIDVFLRQLKQLDERDRDEIARSIRNSGQAIAIRTSFKLSQSTRQQLIDRLQECSLLDSESVEFVESSDLDCGIQLKLGDREIGWTLDGYFQDLEAELMGIEKELQVIH</sequence>
<dbReference type="KEGG" id="oxy:HCG48_21225"/>
<comment type="function">
    <text evidence="12">Component of the F(0) channel, it forms part of the peripheral stalk, linking F(1) to F(0).</text>
</comment>
<dbReference type="GO" id="GO:0046961">
    <property type="term" value="F:proton-transporting ATPase activity, rotational mechanism"/>
    <property type="evidence" value="ECO:0007669"/>
    <property type="project" value="TreeGrafter"/>
</dbReference>
<evidence type="ECO:0000256" key="7">
    <source>
        <dbReference type="ARBA" id="ARBA00023065"/>
    </source>
</evidence>
<evidence type="ECO:0000256" key="6">
    <source>
        <dbReference type="ARBA" id="ARBA00022989"/>
    </source>
</evidence>
<dbReference type="GO" id="GO:0045259">
    <property type="term" value="C:proton-transporting ATP synthase complex"/>
    <property type="evidence" value="ECO:0007669"/>
    <property type="project" value="UniProtKB-KW"/>
</dbReference>
<evidence type="ECO:0000256" key="13">
    <source>
        <dbReference type="SAM" id="Coils"/>
    </source>
</evidence>
<dbReference type="NCBIfam" id="TIGR03321">
    <property type="entry name" value="alt_F1F0_F0_B"/>
    <property type="match status" value="1"/>
</dbReference>
<dbReference type="PANTHER" id="PTHR33445">
    <property type="entry name" value="ATP SYNTHASE SUBUNIT B', CHLOROPLASTIC"/>
    <property type="match status" value="1"/>
</dbReference>
<dbReference type="Proteomes" id="UP000500857">
    <property type="component" value="Chromosome"/>
</dbReference>
<accession>A0A6H1U360</accession>
<evidence type="ECO:0000256" key="9">
    <source>
        <dbReference type="ARBA" id="ARBA00023310"/>
    </source>
</evidence>